<feature type="transmembrane region" description="Helical" evidence="1">
    <location>
        <begin position="104"/>
        <end position="121"/>
    </location>
</feature>
<reference evidence="2 3" key="1">
    <citation type="journal article" date="2014" name="Int. J. Syst. Evol. Microbiol.">
        <title>Phylogenomics and the dynamic genome evolution of the genus Streptococcus.</title>
        <authorList>
            <consortium name="The Broad Institute Genome Sequencing Platform"/>
            <person name="Richards V.P."/>
            <person name="Palmer S.R."/>
            <person name="Pavinski Bitar P.D."/>
            <person name="Qin X."/>
            <person name="Weinstock G.M."/>
            <person name="Highlander S.K."/>
            <person name="Town C.D."/>
            <person name="Burne R.A."/>
            <person name="Stanhope M.J."/>
        </authorList>
    </citation>
    <scope>NUCLEOTIDE SEQUENCE [LARGE SCALE GENOMIC DNA]</scope>
    <source>
        <strain evidence="2 3">2285-97</strain>
    </source>
</reference>
<accession>G5KEK9</accession>
<evidence type="ECO:0000313" key="2">
    <source>
        <dbReference type="EMBL" id="EHJ56032.1"/>
    </source>
</evidence>
<feature type="transmembrane region" description="Helical" evidence="1">
    <location>
        <begin position="7"/>
        <end position="30"/>
    </location>
</feature>
<dbReference type="EMBL" id="AEUZ02000001">
    <property type="protein sequence ID" value="EHJ56032.1"/>
    <property type="molecule type" value="Genomic_DNA"/>
</dbReference>
<dbReference type="STRING" id="764291.STRUR_0844"/>
<comment type="caution">
    <text evidence="2">The sequence shown here is derived from an EMBL/GenBank/DDBJ whole genome shotgun (WGS) entry which is preliminary data.</text>
</comment>
<keyword evidence="1" id="KW-1133">Transmembrane helix</keyword>
<proteinExistence type="predicted"/>
<name>G5KEK9_9STRE</name>
<evidence type="ECO:0000313" key="3">
    <source>
        <dbReference type="Proteomes" id="UP000005388"/>
    </source>
</evidence>
<feature type="transmembrane region" description="Helical" evidence="1">
    <location>
        <begin position="76"/>
        <end position="98"/>
    </location>
</feature>
<sequence>MNYIVKDWYALTMIIISYAFAIIMLLQPFIFHKLSLERIHSLPSQLFDPVITGLCLIIFASVKLLGQILKNKSIRLLGLMALNIVWAITAVSLFYRFLHGSQSATFLLSFAMVLIGFGQALRGDYGQRLH</sequence>
<keyword evidence="3" id="KW-1185">Reference proteome</keyword>
<keyword evidence="1" id="KW-0472">Membrane</keyword>
<organism evidence="2 3">
    <name type="scientific">Streptococcus urinalis 2285-97</name>
    <dbReference type="NCBI Taxonomy" id="764291"/>
    <lineage>
        <taxon>Bacteria</taxon>
        <taxon>Bacillati</taxon>
        <taxon>Bacillota</taxon>
        <taxon>Bacilli</taxon>
        <taxon>Lactobacillales</taxon>
        <taxon>Streptococcaceae</taxon>
        <taxon>Streptococcus</taxon>
    </lineage>
</organism>
<feature type="transmembrane region" description="Helical" evidence="1">
    <location>
        <begin position="50"/>
        <end position="69"/>
    </location>
</feature>
<protein>
    <submittedName>
        <fullName evidence="2">Uncharacterized protein</fullName>
    </submittedName>
</protein>
<evidence type="ECO:0000256" key="1">
    <source>
        <dbReference type="SAM" id="Phobius"/>
    </source>
</evidence>
<gene>
    <name evidence="2" type="ORF">STRUR_0844</name>
</gene>
<keyword evidence="1" id="KW-0812">Transmembrane</keyword>
<dbReference type="AlphaFoldDB" id="G5KEK9"/>
<dbReference type="RefSeq" id="WP_006738805.1">
    <property type="nucleotide sequence ID" value="NZ_AEUZ02000001.1"/>
</dbReference>
<dbReference type="Proteomes" id="UP000005388">
    <property type="component" value="Unassembled WGS sequence"/>
</dbReference>